<feature type="region of interest" description="Disordered" evidence="7">
    <location>
        <begin position="1968"/>
        <end position="1993"/>
    </location>
</feature>
<evidence type="ECO:0000256" key="5">
    <source>
        <dbReference type="ARBA" id="ARBA00022989"/>
    </source>
</evidence>
<dbReference type="OrthoDB" id="348580at2759"/>
<name>U6MCG3_EIMMA</name>
<dbReference type="PANTHER" id="PTHR14319">
    <property type="entry name" value="FIVE-SPAN TRANSMEMBRANE PROTEIN M83"/>
    <property type="match status" value="1"/>
</dbReference>
<keyword evidence="6" id="KW-0472">Membrane</keyword>
<dbReference type="Proteomes" id="UP000030763">
    <property type="component" value="Unassembled WGS sequence"/>
</dbReference>
<dbReference type="VEuPathDB" id="ToxoDB:EMWEY_00027810"/>
<feature type="compositionally biased region" description="Low complexity" evidence="7">
    <location>
        <begin position="1078"/>
        <end position="1098"/>
    </location>
</feature>
<accession>U6MCG3</accession>
<feature type="compositionally biased region" description="Basic and acidic residues" evidence="7">
    <location>
        <begin position="894"/>
        <end position="934"/>
    </location>
</feature>
<evidence type="ECO:0000259" key="10">
    <source>
        <dbReference type="PROSITE" id="PS01186"/>
    </source>
</evidence>
<dbReference type="PROSITE" id="PS01186">
    <property type="entry name" value="EGF_2"/>
    <property type="match status" value="1"/>
</dbReference>
<feature type="region of interest" description="Disordered" evidence="7">
    <location>
        <begin position="51"/>
        <end position="81"/>
    </location>
</feature>
<evidence type="ECO:0000256" key="8">
    <source>
        <dbReference type="SAM" id="SignalP"/>
    </source>
</evidence>
<dbReference type="PANTHER" id="PTHR14319:SF3">
    <property type="entry name" value="TRANSMEMBRANE PROTEIN-LIKE PROTEIN"/>
    <property type="match status" value="1"/>
</dbReference>
<evidence type="ECO:0000256" key="4">
    <source>
        <dbReference type="ARBA" id="ARBA00022692"/>
    </source>
</evidence>
<comment type="similarity">
    <text evidence="2">Belongs to the TMEM8 family.</text>
</comment>
<organism evidence="11 12">
    <name type="scientific">Eimeria maxima</name>
    <name type="common">Coccidian parasite</name>
    <dbReference type="NCBI Taxonomy" id="5804"/>
    <lineage>
        <taxon>Eukaryota</taxon>
        <taxon>Sar</taxon>
        <taxon>Alveolata</taxon>
        <taxon>Apicomplexa</taxon>
        <taxon>Conoidasida</taxon>
        <taxon>Coccidia</taxon>
        <taxon>Eucoccidiorida</taxon>
        <taxon>Eimeriorina</taxon>
        <taxon>Eimeriidae</taxon>
        <taxon>Eimeria</taxon>
    </lineage>
</organism>
<feature type="region of interest" description="Disordered" evidence="7">
    <location>
        <begin position="1076"/>
        <end position="1098"/>
    </location>
</feature>
<dbReference type="GeneID" id="25336767"/>
<feature type="domain" description="EGF-like" evidence="9 10">
    <location>
        <begin position="1465"/>
        <end position="1476"/>
    </location>
</feature>
<feature type="compositionally biased region" description="Low complexity" evidence="7">
    <location>
        <begin position="72"/>
        <end position="81"/>
    </location>
</feature>
<evidence type="ECO:0000256" key="1">
    <source>
        <dbReference type="ARBA" id="ARBA00004651"/>
    </source>
</evidence>
<feature type="compositionally biased region" description="Polar residues" evidence="7">
    <location>
        <begin position="1971"/>
        <end position="1988"/>
    </location>
</feature>
<keyword evidence="8" id="KW-0732">Signal</keyword>
<dbReference type="InterPro" id="IPR021910">
    <property type="entry name" value="NGX6/PGAP6/MYMK"/>
</dbReference>
<feature type="compositionally biased region" description="Low complexity" evidence="7">
    <location>
        <begin position="1162"/>
        <end position="1184"/>
    </location>
</feature>
<sequence length="2156" mass="233834">METPKGVSFLVAVGFCVLSLAHVGGADPLTEGLPVPRDIAVSYSVSPSDELSAASSSRVTPDELAAGGGEAGAPTGAAAGEAEGVAAAADEALEIPQLPVGPSDDGLLNKEGKIIEEETLPPILKSISSASTNRGDIEWVQLVTERQRLTLTAKIIGKTNPRPPIRFMHDTLNLPRSYSSDTNDEGSSTSGSGSSDRNSSERSSNGNNSSGRSSSGSSSNSSSKSSDKPAAPEATADTAAAETPEGAEVPLFSYIKTQRQGTTRRRLEAPSQVQLVVEVEEMQQQSPVLYAFRWGKPGMEGRPFVTHILRESSKEQLFVVRAKEAAQPLISSVATWADYDYLLEAYEAGVYVLHLQEPLHFPAHVSPRLHAQASSSTVSPLLPRIRKRAPDEDFSASRTPGFRRVDGGQGCMAPGGPWRQEDNMALGGDPLTRSSSVPLYYTIQFAPDRGAITAEPVKANSYVQHIICLVFGGPPLLQLFPQASNRLLQMPLHQEPLLLPQGDNAAHSHTTGIKEGVSKGDAEDGIPEEIQAEETVEEALEVSRQRRSGLACTRVSELPWVQGEAHSYAGSSSAKGKGQGLPLASPEGLLLHSKQHDKLNAGGTAELRRRQVSPVSAREDCSLPYSDFVFYTDPLLFSSKPFHVPQTPETYTRALFPTWRRANAEAPLKAPHQTDEDPLEETPPASPSGSSVYCNNRDTSRGSCTSGRGALSLVEGDNSARQLRLAPSVTFGWRQLVLHSGSERPPKGDSPPSLPNEATLMDLLETGQSPCALLQFRGMEGSEDPHAGPPPAASVSSVSSCSAFQGAAREGVLTAEELASPAGVSWVLPRTLLPLEMQRASGAVVYRLRLLQTVPRVFSSPPQQPALHDRDLQHHLKLPNCCHEGNQMQQQQRGQEERQEGHQQHHEQKRQEEKQQLEKQKEEQQQQKGRRLEELQQQTQQQTQQGTLWVLEQALEVHEPGFGEWRLGMRRLSSGFLRGNPSKEGAPSTSDVVTIFALQRSCKSVLTEASSRCLLQLSSPPCALRRHNIHSGGFLSKLLYKAKGGETDPSSEAVAVPGSEFLQGSQTDKAEIEAGTSTAATTTAAAPPTTTTAPTAKTTTKTTITAVEEADQLPIPEQSIRKPDGDCVWCNTAILPFTSSSFFRPNLLQVSTTVGAPSLIQPGPSSSSPTRPTAAEARRLGAAAQETPLRESKDDAATPQWRPVGPPSFTALSLTPHTASGGRHLSVNVDMSPFVFSKNRRCAPLLSAMHPQAHDDGQAKEEEQYKQLLLFRSRPLYFYSLALVVTRDAVTPQPKLWWVGLKRGLAAAATNKANQRTPKRHALLRLPIFCEAETEDDDDQLFGGLSGGPLFQKTAGKTRAASLGGHPWRVEAQLLPPDFNFLPTTYLLQWQLLETEETPDAALFSAEAETPTTYMEEIVPDVSDADLRLHLRASSDVTRLCSEPCPEFGSCAITDRVDGFAVLGCRCAYGFGGATCGAEVMSPWLRTLAQALLVLSNLAMLPSALLCLRLAVRHLNLPGNPNACARCKAKRLHDMDMHANADGPSHAHCLLYALRAAAYLNAFLWSSLYHSCVDGLARLPLGVPLLQRLDYLSSYFALVVTAVAFSAVGSAAVELVGLSVLLMLLTCRVLPETFEPLDVACFVCVCVALPLVSLALKASLLWNRQKAVQTLQLQLQEDLQHWQPQDLKWLDSPSGGGPKEKEIVPSASEELHAEQQQQHCELQQLLTHKMTEAREKICLQSLGQAVALLEVAGRCRIELCCSCCCCSTCSSKRPYNYTQAALCCLKSASTAFLQHPGSSESDIQRTNSNLKTVDKNPASWLTCLALVLTDTAPRLEFLALGILLATLGAGCFSVGELSAHYWLLHSCWHVSIQLSTCCILLSLLSHPLLAHLRDPPTPSSAFECSTPARSLSEAVVSGDHHLHGGSVQTADTSNAHSPLAEGFWRVLNHSQMHLLALQAQAHTPYPHPIQTPRQTGPEQGTETASMQQLHREGDTREVSLYPQAGLESLLGVLAPHANAQQLLQTFTRLLVLQYSAHKRHCREESNNTKGQRGIEEHTQPSPTYGDEDIRVDRVWLPLVHSTKGIDRGEPPETVLRTGQVDLPLAAQAHFQLPAVPPLGVATYGDRQEKQSETLAYPPHRRPLVLLRSRQLRVLYP</sequence>
<evidence type="ECO:0000256" key="6">
    <source>
        <dbReference type="ARBA" id="ARBA00023136"/>
    </source>
</evidence>
<proteinExistence type="inferred from homology"/>
<keyword evidence="5" id="KW-1133">Transmembrane helix</keyword>
<feature type="region of interest" description="Disordered" evidence="7">
    <location>
        <begin position="668"/>
        <end position="706"/>
    </location>
</feature>
<feature type="compositionally biased region" description="Polar residues" evidence="7">
    <location>
        <begin position="687"/>
        <end position="706"/>
    </location>
</feature>
<feature type="signal peptide" evidence="8">
    <location>
        <begin position="1"/>
        <end position="26"/>
    </location>
</feature>
<gene>
    <name evidence="11" type="ORF">EMWEY_00027810</name>
</gene>
<evidence type="ECO:0000313" key="12">
    <source>
        <dbReference type="Proteomes" id="UP000030763"/>
    </source>
</evidence>
<keyword evidence="12" id="KW-1185">Reference proteome</keyword>
<dbReference type="GO" id="GO:0005886">
    <property type="term" value="C:plasma membrane"/>
    <property type="evidence" value="ECO:0007669"/>
    <property type="project" value="UniProtKB-SubCell"/>
</dbReference>
<feature type="region of interest" description="Disordered" evidence="7">
    <location>
        <begin position="2042"/>
        <end position="2066"/>
    </location>
</feature>
<evidence type="ECO:0000313" key="11">
    <source>
        <dbReference type="EMBL" id="CDJ60134.1"/>
    </source>
</evidence>
<feature type="region of interest" description="Disordered" evidence="7">
    <location>
        <begin position="154"/>
        <end position="245"/>
    </location>
</feature>
<dbReference type="InterPro" id="IPR000742">
    <property type="entry name" value="EGF"/>
</dbReference>
<dbReference type="RefSeq" id="XP_013336779.1">
    <property type="nucleotide sequence ID" value="XM_013481325.1"/>
</dbReference>
<dbReference type="PROSITE" id="PS00022">
    <property type="entry name" value="EGF_1"/>
    <property type="match status" value="1"/>
</dbReference>
<evidence type="ECO:0000259" key="9">
    <source>
        <dbReference type="PROSITE" id="PS00022"/>
    </source>
</evidence>
<feature type="chain" id="PRO_5004675995" description="EGF-like domain-containing protein" evidence="8">
    <location>
        <begin position="27"/>
        <end position="2156"/>
    </location>
</feature>
<evidence type="ECO:0000256" key="3">
    <source>
        <dbReference type="ARBA" id="ARBA00022475"/>
    </source>
</evidence>
<evidence type="ECO:0000256" key="2">
    <source>
        <dbReference type="ARBA" id="ARBA00005542"/>
    </source>
</evidence>
<dbReference type="OMA" id="HATHEGE"/>
<protein>
    <recommendedName>
        <fullName evidence="9 10">EGF-like domain-containing protein</fullName>
    </recommendedName>
</protein>
<feature type="region of interest" description="Disordered" evidence="7">
    <location>
        <begin position="885"/>
        <end position="939"/>
    </location>
</feature>
<dbReference type="EMBL" id="HG721363">
    <property type="protein sequence ID" value="CDJ60134.1"/>
    <property type="molecule type" value="Genomic_DNA"/>
</dbReference>
<keyword evidence="4" id="KW-0812">Transmembrane</keyword>
<comment type="subcellular location">
    <subcellularLocation>
        <location evidence="1">Cell membrane</location>
        <topology evidence="1">Multi-pass membrane protein</topology>
    </subcellularLocation>
</comment>
<feature type="compositionally biased region" description="Low complexity" evidence="7">
    <location>
        <begin position="179"/>
        <end position="245"/>
    </location>
</feature>
<keyword evidence="3" id="KW-1003">Cell membrane</keyword>
<evidence type="ECO:0000256" key="7">
    <source>
        <dbReference type="SAM" id="MobiDB-lite"/>
    </source>
</evidence>
<feature type="region of interest" description="Disordered" evidence="7">
    <location>
        <begin position="1156"/>
        <end position="1202"/>
    </location>
</feature>
<feature type="compositionally biased region" description="Basic and acidic residues" evidence="7">
    <location>
        <begin position="2042"/>
        <end position="2058"/>
    </location>
</feature>
<reference evidence="11" key="2">
    <citation type="submission" date="2013-10" db="EMBL/GenBank/DDBJ databases">
        <authorList>
            <person name="Aslett M."/>
        </authorList>
    </citation>
    <scope>NUCLEOTIDE SEQUENCE [LARGE SCALE GENOMIC DNA]</scope>
    <source>
        <strain evidence="11">Weybridge</strain>
    </source>
</reference>
<reference evidence="11" key="1">
    <citation type="submission" date="2013-10" db="EMBL/GenBank/DDBJ databases">
        <title>Genomic analysis of the causative agents of coccidiosis in chickens.</title>
        <authorList>
            <person name="Reid A.J."/>
            <person name="Blake D."/>
            <person name="Billington K."/>
            <person name="Browne H."/>
            <person name="Dunn M."/>
            <person name="Hung S."/>
            <person name="Kawahara F."/>
            <person name="Miranda-Saavedra D."/>
            <person name="Mourier T."/>
            <person name="Nagra H."/>
            <person name="Otto T.D."/>
            <person name="Rawlings N."/>
            <person name="Sanchez A."/>
            <person name="Sanders M."/>
            <person name="Subramaniam C."/>
            <person name="Tay Y."/>
            <person name="Dear P."/>
            <person name="Doerig C."/>
            <person name="Gruber A."/>
            <person name="Parkinson J."/>
            <person name="Shirley M."/>
            <person name="Wan K.L."/>
            <person name="Berriman M."/>
            <person name="Tomley F."/>
            <person name="Pain A."/>
        </authorList>
    </citation>
    <scope>NUCLEOTIDE SEQUENCE [LARGE SCALE GENOMIC DNA]</scope>
    <source>
        <strain evidence="11">Weybridge</strain>
    </source>
</reference>